<dbReference type="EMBL" id="CP036271">
    <property type="protein sequence ID" value="QDT53598.1"/>
    <property type="molecule type" value="Genomic_DNA"/>
</dbReference>
<accession>A0A517SBU4</accession>
<dbReference type="KEGG" id="ccos:Pan44_16200"/>
<dbReference type="Proteomes" id="UP000315700">
    <property type="component" value="Chromosome"/>
</dbReference>
<protein>
    <submittedName>
        <fullName evidence="1">Uncharacterized protein</fullName>
    </submittedName>
</protein>
<sequence length="120" mass="13462">MNAIQLAVFIIHHTAFEQFVKEAFRFDFDYHLASRMPAGSIIEYRATGLANAPDSIRDKAARLLSGKRVNDPATILNVLVDREIIPPGTYRIDTREASIATPKPDKPWKLGRLKITGMLV</sequence>
<evidence type="ECO:0000313" key="1">
    <source>
        <dbReference type="EMBL" id="QDT53598.1"/>
    </source>
</evidence>
<proteinExistence type="predicted"/>
<evidence type="ECO:0000313" key="2">
    <source>
        <dbReference type="Proteomes" id="UP000315700"/>
    </source>
</evidence>
<organism evidence="1 2">
    <name type="scientific">Caulifigura coniformis</name>
    <dbReference type="NCBI Taxonomy" id="2527983"/>
    <lineage>
        <taxon>Bacteria</taxon>
        <taxon>Pseudomonadati</taxon>
        <taxon>Planctomycetota</taxon>
        <taxon>Planctomycetia</taxon>
        <taxon>Planctomycetales</taxon>
        <taxon>Planctomycetaceae</taxon>
        <taxon>Caulifigura</taxon>
    </lineage>
</organism>
<dbReference type="AlphaFoldDB" id="A0A517SBU4"/>
<gene>
    <name evidence="1" type="ORF">Pan44_16200</name>
</gene>
<dbReference type="InParanoid" id="A0A517SBU4"/>
<name>A0A517SBU4_9PLAN</name>
<reference evidence="1 2" key="1">
    <citation type="submission" date="2019-02" db="EMBL/GenBank/DDBJ databases">
        <title>Deep-cultivation of Planctomycetes and their phenomic and genomic characterization uncovers novel biology.</title>
        <authorList>
            <person name="Wiegand S."/>
            <person name="Jogler M."/>
            <person name="Boedeker C."/>
            <person name="Pinto D."/>
            <person name="Vollmers J."/>
            <person name="Rivas-Marin E."/>
            <person name="Kohn T."/>
            <person name="Peeters S.H."/>
            <person name="Heuer A."/>
            <person name="Rast P."/>
            <person name="Oberbeckmann S."/>
            <person name="Bunk B."/>
            <person name="Jeske O."/>
            <person name="Meyerdierks A."/>
            <person name="Storesund J.E."/>
            <person name="Kallscheuer N."/>
            <person name="Luecker S."/>
            <person name="Lage O.M."/>
            <person name="Pohl T."/>
            <person name="Merkel B.J."/>
            <person name="Hornburger P."/>
            <person name="Mueller R.-W."/>
            <person name="Bruemmer F."/>
            <person name="Labrenz M."/>
            <person name="Spormann A.M."/>
            <person name="Op den Camp H."/>
            <person name="Overmann J."/>
            <person name="Amann R."/>
            <person name="Jetten M.S.M."/>
            <person name="Mascher T."/>
            <person name="Medema M.H."/>
            <person name="Devos D.P."/>
            <person name="Kaster A.-K."/>
            <person name="Ovreas L."/>
            <person name="Rohde M."/>
            <person name="Galperin M.Y."/>
            <person name="Jogler C."/>
        </authorList>
    </citation>
    <scope>NUCLEOTIDE SEQUENCE [LARGE SCALE GENOMIC DNA]</scope>
    <source>
        <strain evidence="1 2">Pan44</strain>
    </source>
</reference>
<keyword evidence="2" id="KW-1185">Reference proteome</keyword>